<keyword evidence="4 5" id="KW-0287">Flowering</keyword>
<comment type="similarity">
    <text evidence="1 5">Belongs to the Frigida family.</text>
</comment>
<dbReference type="PANTHER" id="PTHR31791">
    <property type="entry name" value="FRIGIDA-LIKE PROTEIN 3-RELATED"/>
    <property type="match status" value="1"/>
</dbReference>
<evidence type="ECO:0000256" key="5">
    <source>
        <dbReference type="RuleBase" id="RU364012"/>
    </source>
</evidence>
<protein>
    <recommendedName>
        <fullName evidence="5">FRIGIDA-like protein</fullName>
    </recommendedName>
</protein>
<reference evidence="8" key="1">
    <citation type="submission" date="2024-07" db="EMBL/GenBank/DDBJ databases">
        <title>Two chromosome-level genome assemblies of Korean endemic species Abeliophyllum distichum and Forsythia ovata (Oleaceae).</title>
        <authorList>
            <person name="Jang H."/>
        </authorList>
    </citation>
    <scope>NUCLEOTIDE SEQUENCE [LARGE SCALE GENOMIC DNA]</scope>
</reference>
<dbReference type="Proteomes" id="UP001604336">
    <property type="component" value="Unassembled WGS sequence"/>
</dbReference>
<evidence type="ECO:0000256" key="3">
    <source>
        <dbReference type="ARBA" id="ARBA00022782"/>
    </source>
</evidence>
<evidence type="ECO:0000256" key="4">
    <source>
        <dbReference type="ARBA" id="ARBA00023089"/>
    </source>
</evidence>
<evidence type="ECO:0000256" key="6">
    <source>
        <dbReference type="SAM" id="MobiDB-lite"/>
    </source>
</evidence>
<keyword evidence="8" id="KW-1185">Reference proteome</keyword>
<dbReference type="InterPro" id="IPR012474">
    <property type="entry name" value="Frigida"/>
</dbReference>
<sequence length="561" mass="62353">MGKMDLANVANTITTLIQQLGKAIHGLKSHKHAAVDEAQLKEIEEHFRRLEMLLLDNLLELEIRDKAFKEEESNAVMFIESRKADVAAKEQDLLDQIQELKDAAVAAITDARATHQLEPLESVDAGENKDQVSSSLGDTNALHIGPEVKSFYKNGENAEGLSCEVKPQPEIIELCERMDAKGLLNFVMENKKYIPSLCEQLSLALESVNAPGRLVLASLEGFYPPNTNKQKDEKFDAALLGKRRSCIIIMEAMATLLAKADLGAEHRLNPEIKQHAMAIADEWKPKLASTVVDAANGNSLEAEAFLNLLATFGIASEFDEDELCRFVLAVAHHWQGPKLCQSLGLTNKMPVIVEALIKNGKQLDATRYIHAFQLDESFPLVPLLKEYLNDFEGNIQIKEDEIGTATGKKKDSNAQEREALLSVIQCIQAYRLEGEYPIGPLQRRVAQLEKSKRPRKRFRESRRHRKFKKPFYGFSAPAAPTVFGGRASYAGNPGSYAHNTAPSPYNYHGAAQSAYPQQTYDQRLYQYPKEDGVHGTSYNAGTLSFGSYIGDGFQPPNQPNL</sequence>
<gene>
    <name evidence="7" type="ORF">Adt_20390</name>
</gene>
<evidence type="ECO:0000256" key="2">
    <source>
        <dbReference type="ARBA" id="ARBA00022473"/>
    </source>
</evidence>
<keyword evidence="2 5" id="KW-0217">Developmental protein</keyword>
<evidence type="ECO:0000313" key="8">
    <source>
        <dbReference type="Proteomes" id="UP001604336"/>
    </source>
</evidence>
<proteinExistence type="inferred from homology"/>
<dbReference type="Pfam" id="PF07899">
    <property type="entry name" value="Frigida"/>
    <property type="match status" value="1"/>
</dbReference>
<organism evidence="7 8">
    <name type="scientific">Abeliophyllum distichum</name>
    <dbReference type="NCBI Taxonomy" id="126358"/>
    <lineage>
        <taxon>Eukaryota</taxon>
        <taxon>Viridiplantae</taxon>
        <taxon>Streptophyta</taxon>
        <taxon>Embryophyta</taxon>
        <taxon>Tracheophyta</taxon>
        <taxon>Spermatophyta</taxon>
        <taxon>Magnoliopsida</taxon>
        <taxon>eudicotyledons</taxon>
        <taxon>Gunneridae</taxon>
        <taxon>Pentapetalae</taxon>
        <taxon>asterids</taxon>
        <taxon>lamiids</taxon>
        <taxon>Lamiales</taxon>
        <taxon>Oleaceae</taxon>
        <taxon>Forsythieae</taxon>
        <taxon>Abeliophyllum</taxon>
    </lineage>
</organism>
<comment type="caution">
    <text evidence="7">The sequence shown here is derived from an EMBL/GenBank/DDBJ whole genome shotgun (WGS) entry which is preliminary data.</text>
</comment>
<dbReference type="PANTHER" id="PTHR31791:SF41">
    <property type="entry name" value="FRIGIDA-LIKE PROTEIN"/>
    <property type="match status" value="1"/>
</dbReference>
<accession>A0ABD1SWF7</accession>
<evidence type="ECO:0000256" key="1">
    <source>
        <dbReference type="ARBA" id="ARBA00008956"/>
    </source>
</evidence>
<feature type="region of interest" description="Disordered" evidence="6">
    <location>
        <begin position="118"/>
        <end position="139"/>
    </location>
</feature>
<dbReference type="AlphaFoldDB" id="A0ABD1SWF7"/>
<dbReference type="EMBL" id="JBFOLK010000006">
    <property type="protein sequence ID" value="KAL2504769.1"/>
    <property type="molecule type" value="Genomic_DNA"/>
</dbReference>
<dbReference type="GO" id="GO:0030154">
    <property type="term" value="P:cell differentiation"/>
    <property type="evidence" value="ECO:0007669"/>
    <property type="project" value="UniProtKB-KW"/>
</dbReference>
<evidence type="ECO:0000313" key="7">
    <source>
        <dbReference type="EMBL" id="KAL2504769.1"/>
    </source>
</evidence>
<name>A0ABD1SWF7_9LAMI</name>
<keyword evidence="3 5" id="KW-0221">Differentiation</keyword>
<dbReference type="GO" id="GO:0009908">
    <property type="term" value="P:flower development"/>
    <property type="evidence" value="ECO:0007669"/>
    <property type="project" value="UniProtKB-KW"/>
</dbReference>